<dbReference type="InterPro" id="IPR024479">
    <property type="entry name" value="DUF3866"/>
</dbReference>
<evidence type="ECO:0000313" key="2">
    <source>
        <dbReference type="Proteomes" id="UP000448943"/>
    </source>
</evidence>
<sequence>MIYWRIGMVTTIDKERKNVQFIQVEEEKGEIIKAIHYTDVQPSVQIGYKVLLNTTAVDLQLGSGGFHFVYMILNSNKHLNKGQSYNTNNSSKKNIGHIMKLRYTPQQRAVLACEETDSPTHSMFLENKNLEGTPVLIGELHSMLPILCSWMQYKQNHEKVSKKLKIGYVMSEGGALPISFSEHVAQLKRLNWIDGTITYGHSYGGDIEAVNKFTALIAAKHILQADIIIVLMGPGIVGTGTKLGHTGIEAGEIANAVSILEGIPIMTPRISFQRKRDRHKGISHHVLTTLSDIVLQNARVPIPFNLPKEYKDHIQQQLDDYHLYKKHTISFYTELHVKEVQKSVELYPFEIKSMGMELHDDPYFFLGVCCAAQEALNVVNRE</sequence>
<dbReference type="RefSeq" id="WP_160643770.1">
    <property type="nucleotide sequence ID" value="NZ_SIJB01000004.1"/>
</dbReference>
<organism evidence="1 2">
    <name type="scientific">Chengkuizengella marina</name>
    <dbReference type="NCBI Taxonomy" id="2507566"/>
    <lineage>
        <taxon>Bacteria</taxon>
        <taxon>Bacillati</taxon>
        <taxon>Bacillota</taxon>
        <taxon>Bacilli</taxon>
        <taxon>Bacillales</taxon>
        <taxon>Paenibacillaceae</taxon>
        <taxon>Chengkuizengella</taxon>
    </lineage>
</organism>
<comment type="caution">
    <text evidence="1">The sequence shown here is derived from an EMBL/GenBank/DDBJ whole genome shotgun (WGS) entry which is preliminary data.</text>
</comment>
<protein>
    <submittedName>
        <fullName evidence="1">DUF3866 family protein</fullName>
    </submittedName>
</protein>
<accession>A0A6N9Q0W5</accession>
<dbReference type="Pfam" id="PF12982">
    <property type="entry name" value="DUF3866"/>
    <property type="match status" value="1"/>
</dbReference>
<name>A0A6N9Q0W5_9BACL</name>
<dbReference type="Proteomes" id="UP000448943">
    <property type="component" value="Unassembled WGS sequence"/>
</dbReference>
<reference evidence="1 2" key="1">
    <citation type="submission" date="2019-01" db="EMBL/GenBank/DDBJ databases">
        <title>Chengkuizengella sp. nov., isolated from deep-sea sediment of East Pacific Ocean.</title>
        <authorList>
            <person name="Yang J."/>
            <person name="Lai Q."/>
            <person name="Shao Z."/>
        </authorList>
    </citation>
    <scope>NUCLEOTIDE SEQUENCE [LARGE SCALE GENOMIC DNA]</scope>
    <source>
        <strain evidence="1 2">YPA3-1-1</strain>
    </source>
</reference>
<keyword evidence="2" id="KW-1185">Reference proteome</keyword>
<proteinExistence type="predicted"/>
<dbReference type="AlphaFoldDB" id="A0A6N9Q0W5"/>
<evidence type="ECO:0000313" key="1">
    <source>
        <dbReference type="EMBL" id="NBI27644.1"/>
    </source>
</evidence>
<gene>
    <name evidence="1" type="ORF">ERL59_01495</name>
</gene>
<dbReference type="EMBL" id="SIJB01000004">
    <property type="protein sequence ID" value="NBI27644.1"/>
    <property type="molecule type" value="Genomic_DNA"/>
</dbReference>
<dbReference type="OrthoDB" id="3401376at2"/>